<reference evidence="1" key="1">
    <citation type="journal article" date="2020" name="Nature">
        <title>Giant virus diversity and host interactions through global metagenomics.</title>
        <authorList>
            <person name="Schulz F."/>
            <person name="Roux S."/>
            <person name="Paez-Espino D."/>
            <person name="Jungbluth S."/>
            <person name="Walsh D.A."/>
            <person name="Denef V.J."/>
            <person name="McMahon K.D."/>
            <person name="Konstantinidis K.T."/>
            <person name="Eloe-Fadrosh E.A."/>
            <person name="Kyrpides N.C."/>
            <person name="Woyke T."/>
        </authorList>
    </citation>
    <scope>NUCLEOTIDE SEQUENCE</scope>
    <source>
        <strain evidence="1">GVMAG-S-ERX555907-94</strain>
    </source>
</reference>
<protein>
    <submittedName>
        <fullName evidence="1">Uncharacterized protein</fullName>
    </submittedName>
</protein>
<accession>A0A6C0L486</accession>
<name>A0A6C0L486_9ZZZZ</name>
<dbReference type="EMBL" id="MN741026">
    <property type="protein sequence ID" value="QHU23268.1"/>
    <property type="molecule type" value="Genomic_DNA"/>
</dbReference>
<dbReference type="AlphaFoldDB" id="A0A6C0L486"/>
<organism evidence="1">
    <name type="scientific">viral metagenome</name>
    <dbReference type="NCBI Taxonomy" id="1070528"/>
    <lineage>
        <taxon>unclassified sequences</taxon>
        <taxon>metagenomes</taxon>
        <taxon>organismal metagenomes</taxon>
    </lineage>
</organism>
<proteinExistence type="predicted"/>
<sequence length="202" mass="23494">MNYDKIPSLTTAPPEGFGAAFDYNYSRWYFFPLEYKGDHVDCSWVLSEKEQEAVRRIQNLRTFEEWGLADAPFENGLGTSAFTEFIVWMIEMNILNDDTADLIGKNALVNQTRSMMNIHTHAGEASWEYTPWKSWEDETFPPTPKKTFPDEKVNLNSVQRNLENEFNEKDYLRGIREKMNDEDDLSAILNYENVSDTSSSEE</sequence>
<evidence type="ECO:0000313" key="1">
    <source>
        <dbReference type="EMBL" id="QHU23268.1"/>
    </source>
</evidence>